<feature type="compositionally biased region" description="Low complexity" evidence="2">
    <location>
        <begin position="119"/>
        <end position="137"/>
    </location>
</feature>
<accession>A0A8I3N596</accession>
<feature type="region of interest" description="Disordered" evidence="2">
    <location>
        <begin position="684"/>
        <end position="843"/>
    </location>
</feature>
<feature type="domain" description="Speriolin N-terminal" evidence="4">
    <location>
        <begin position="429"/>
        <end position="648"/>
    </location>
</feature>
<reference evidence="5" key="3">
    <citation type="submission" date="2025-09" db="UniProtKB">
        <authorList>
            <consortium name="Ensembl"/>
        </authorList>
    </citation>
    <scope>IDENTIFICATION</scope>
    <source>
        <strain evidence="5">Boxer</strain>
    </source>
</reference>
<feature type="compositionally biased region" description="Basic and acidic residues" evidence="2">
    <location>
        <begin position="809"/>
        <end position="827"/>
    </location>
</feature>
<dbReference type="PANTHER" id="PTHR22192">
    <property type="entry name" value="SPERIOLIN"/>
    <property type="match status" value="1"/>
</dbReference>
<name>A0A8I3N596_CANLF</name>
<dbReference type="AlphaFoldDB" id="A0A8I3N596"/>
<keyword evidence="3" id="KW-0812">Transmembrane</keyword>
<reference evidence="5" key="1">
    <citation type="submission" date="2020-03" db="EMBL/GenBank/DDBJ databases">
        <title>Long-read based genome assembly of a Labrador retriever dog.</title>
        <authorList>
            <person name="Eory L."/>
            <person name="Zhang W."/>
            <person name="Schoenebeck J."/>
        </authorList>
    </citation>
    <scope>NUCLEOTIDE SEQUENCE [LARGE SCALE GENOMIC DNA]</scope>
    <source>
        <strain evidence="5">Labrador retriever</strain>
    </source>
</reference>
<feature type="compositionally biased region" description="Basic residues" evidence="2">
    <location>
        <begin position="148"/>
        <end position="162"/>
    </location>
</feature>
<evidence type="ECO:0000256" key="2">
    <source>
        <dbReference type="SAM" id="MobiDB-lite"/>
    </source>
</evidence>
<feature type="region of interest" description="Disordered" evidence="2">
    <location>
        <begin position="103"/>
        <end position="194"/>
    </location>
</feature>
<feature type="compositionally biased region" description="Low complexity" evidence="2">
    <location>
        <begin position="177"/>
        <end position="192"/>
    </location>
</feature>
<dbReference type="PANTHER" id="PTHR22192:SF16">
    <property type="entry name" value="SPERIOLIN"/>
    <property type="match status" value="1"/>
</dbReference>
<keyword evidence="3" id="KW-0472">Membrane</keyword>
<evidence type="ECO:0000256" key="1">
    <source>
        <dbReference type="SAM" id="Coils"/>
    </source>
</evidence>
<feature type="compositionally biased region" description="Polar residues" evidence="2">
    <location>
        <begin position="687"/>
        <end position="709"/>
    </location>
</feature>
<feature type="region of interest" description="Disordered" evidence="2">
    <location>
        <begin position="34"/>
        <end position="78"/>
    </location>
</feature>
<evidence type="ECO:0000259" key="4">
    <source>
        <dbReference type="Pfam" id="PF15058"/>
    </source>
</evidence>
<proteinExistence type="predicted"/>
<feature type="coiled-coil region" evidence="1">
    <location>
        <begin position="435"/>
        <end position="462"/>
    </location>
</feature>
<organism evidence="5 6">
    <name type="scientific">Canis lupus familiaris</name>
    <name type="common">Dog</name>
    <name type="synonym">Canis familiaris</name>
    <dbReference type="NCBI Taxonomy" id="9615"/>
    <lineage>
        <taxon>Eukaryota</taxon>
        <taxon>Metazoa</taxon>
        <taxon>Chordata</taxon>
        <taxon>Craniata</taxon>
        <taxon>Vertebrata</taxon>
        <taxon>Euteleostomi</taxon>
        <taxon>Mammalia</taxon>
        <taxon>Eutheria</taxon>
        <taxon>Laurasiatheria</taxon>
        <taxon>Carnivora</taxon>
        <taxon>Caniformia</taxon>
        <taxon>Canidae</taxon>
        <taxon>Canis</taxon>
    </lineage>
</organism>
<sequence>RARERESGVFRPRQPERFRFRNILPGSRTRVAEPGLCLRGSSAPTAPACPLADSAERRAQARDSERSQQGGLSGWDPTVRTPAFALAFACLLGRCGPPAALLLRLPTPPPPRPRRRPRPCAGPAPSQGPARLSAAGPAPSPAPAQAPPRHKAPLRLPSRRPRPGPAPPRPRPRPVTRPRSVSGAAGAGPAEPATERVRVPVRVWVRAQRPSTARLRTGHRVHRSGDAPRVAFPTQDPGSPQHGNYHEEGPPSYYDNQDFPAINWDDKSIRQAFIRKVFLVLTLQLSVTLSTVAVFTFVGELLWRLPAKAPLEPRGTVHPDRQPVLHGGYDRQLLQHGGGHHGRGHHDNRLLHGGHLLHADPLRLHVVHGCAPGEHGGAGHLRHPLHLYPEPHPGDRVCLAGRPALHLLPGSGHPAAAGQQAAVPEPRGMSLLTNYEGLRHQIERLVRENEELKKLVQLIRENHELRSAIKTHSGGLGISGFSSGLGEPTANPSQRLGNCVFLPQAPAAANEPVLEELGILTLAPLADVLCSPQPSPAAAPIVSPLTGPLNSLLPGPGSVSQSSPLTGLLSGHLAGPVAVSPGGMLASSLGLPSAGPMPLGSPLMGPVAGSVAVSLGSPLLTSTAAPLGISQNLLATPLSNLVLPEAPRGPQPFAGAGPAAQVPMSTEHPRLAQDLDPLSMTFVGSPIRTSTPITTRSAPGPMTTFSYGSSDVRPQPSATQGQAVPVPVPSTTTAPPVDTVLAPAPTPAPPPVTHYTPSSTPHITPYPPQSPTRAHHPPTQPLPTSHSPPRNPHSPPRTSSSPASINDTRGPRGSETSRKSILELERKLAHRKTSKFPESPRGQ</sequence>
<dbReference type="InterPro" id="IPR029385">
    <property type="entry name" value="Speriolin_N"/>
</dbReference>
<keyword evidence="6" id="KW-1185">Reference proteome</keyword>
<dbReference type="Pfam" id="PF15058">
    <property type="entry name" value="Speriolin_N"/>
    <property type="match status" value="1"/>
</dbReference>
<dbReference type="Proteomes" id="UP000805418">
    <property type="component" value="Chromosome 13"/>
</dbReference>
<dbReference type="Ensembl" id="ENSCAFT00845012798.1">
    <property type="protein sequence ID" value="ENSCAFP00845009980.1"/>
    <property type="gene ID" value="ENSCAFG00845007196.1"/>
</dbReference>
<dbReference type="InterPro" id="IPR026715">
    <property type="entry name" value="SPATC1"/>
</dbReference>
<dbReference type="GeneTree" id="ENSGT00520000055666"/>
<keyword evidence="3" id="KW-1133">Transmembrane helix</keyword>
<evidence type="ECO:0000313" key="5">
    <source>
        <dbReference type="Ensembl" id="ENSCAFP00845009980.1"/>
    </source>
</evidence>
<feature type="region of interest" description="Disordered" evidence="2">
    <location>
        <begin position="210"/>
        <end position="257"/>
    </location>
</feature>
<feature type="compositionally biased region" description="Basic and acidic residues" evidence="2">
    <location>
        <begin position="54"/>
        <end position="66"/>
    </location>
</feature>
<evidence type="ECO:0000313" key="6">
    <source>
        <dbReference type="Proteomes" id="UP000805418"/>
    </source>
</evidence>
<keyword evidence="1" id="KW-0175">Coiled coil</keyword>
<feature type="compositionally biased region" description="Low complexity" evidence="2">
    <location>
        <begin position="729"/>
        <end position="743"/>
    </location>
</feature>
<dbReference type="OrthoDB" id="6114770at2759"/>
<reference evidence="5" key="2">
    <citation type="submission" date="2025-08" db="UniProtKB">
        <authorList>
            <consortium name="Ensembl"/>
        </authorList>
    </citation>
    <scope>IDENTIFICATION</scope>
    <source>
        <strain evidence="5">Boxer</strain>
    </source>
</reference>
<evidence type="ECO:0000256" key="3">
    <source>
        <dbReference type="SAM" id="Phobius"/>
    </source>
</evidence>
<gene>
    <name evidence="5" type="primary">SPATC1</name>
</gene>
<protein>
    <submittedName>
        <fullName evidence="5">Spermatosis and centriole associated 1</fullName>
    </submittedName>
</protein>
<feature type="transmembrane region" description="Helical" evidence="3">
    <location>
        <begin position="277"/>
        <end position="303"/>
    </location>
</feature>